<reference evidence="5 6" key="1">
    <citation type="submission" date="2022-03" db="EMBL/GenBank/DDBJ databases">
        <authorList>
            <person name="Jo J.-H."/>
            <person name="Im W.-T."/>
        </authorList>
    </citation>
    <scope>NUCLEOTIDE SEQUENCE [LARGE SCALE GENOMIC DNA]</scope>
    <source>
        <strain evidence="5 6">SM33</strain>
    </source>
</reference>
<dbReference type="CDD" id="cd16917">
    <property type="entry name" value="HATPase_UhpB-NarQ-NarX-like"/>
    <property type="match status" value="1"/>
</dbReference>
<dbReference type="PANTHER" id="PTHR24421">
    <property type="entry name" value="NITRATE/NITRITE SENSOR PROTEIN NARX-RELATED"/>
    <property type="match status" value="1"/>
</dbReference>
<dbReference type="GO" id="GO:0016301">
    <property type="term" value="F:kinase activity"/>
    <property type="evidence" value="ECO:0007669"/>
    <property type="project" value="UniProtKB-KW"/>
</dbReference>
<protein>
    <submittedName>
        <fullName evidence="5">Sensor histidine kinase</fullName>
    </submittedName>
</protein>
<evidence type="ECO:0000313" key="6">
    <source>
        <dbReference type="Proteomes" id="UP001203058"/>
    </source>
</evidence>
<dbReference type="EMBL" id="JAKZHW010000002">
    <property type="protein sequence ID" value="MCH8617424.1"/>
    <property type="molecule type" value="Genomic_DNA"/>
</dbReference>
<dbReference type="Pfam" id="PF07730">
    <property type="entry name" value="HisKA_3"/>
    <property type="match status" value="1"/>
</dbReference>
<dbReference type="InterPro" id="IPR050482">
    <property type="entry name" value="Sensor_HK_TwoCompSys"/>
</dbReference>
<keyword evidence="6" id="KW-1185">Reference proteome</keyword>
<accession>A0ABS9VRU0</accession>
<evidence type="ECO:0000256" key="1">
    <source>
        <dbReference type="ARBA" id="ARBA00022679"/>
    </source>
</evidence>
<dbReference type="SUPFAM" id="SSF55874">
    <property type="entry name" value="ATPase domain of HSP90 chaperone/DNA topoisomerase II/histidine kinase"/>
    <property type="match status" value="1"/>
</dbReference>
<proteinExistence type="predicted"/>
<dbReference type="PANTHER" id="PTHR24421:SF58">
    <property type="entry name" value="SIGNAL TRANSDUCTION HISTIDINE-PROTEIN KINASE_PHOSPHATASE UHPB"/>
    <property type="match status" value="1"/>
</dbReference>
<name>A0ABS9VRU0_9SPHN</name>
<dbReference type="InterPro" id="IPR036890">
    <property type="entry name" value="HATPase_C_sf"/>
</dbReference>
<dbReference type="RefSeq" id="WP_241448300.1">
    <property type="nucleotide sequence ID" value="NZ_JAKZHW010000002.1"/>
</dbReference>
<evidence type="ECO:0000256" key="3">
    <source>
        <dbReference type="ARBA" id="ARBA00023012"/>
    </source>
</evidence>
<gene>
    <name evidence="5" type="ORF">LZ016_15100</name>
</gene>
<keyword evidence="2 5" id="KW-0418">Kinase</keyword>
<sequence>MRLESQYTGLDLADGLREAWKASEAAQDTAGGSERERGWATTVDVFQELINGLPEQIALLDSDWNVLTVNEAWRHTANMYGFHDLSPGSNYRQFLGRMAQDGHPSAAAVTAGIDEIAAGKRDSFRLVYSGSGAWEGHEFQLRINLIDLGGHRFATVTRYDVTELVQLRRMRERFSSSVIKSQDEERRRMGRELHDSTMQLLASLGLALGQLKRSSHPEAASGVISEMEQLLVEAQGELRSISYLAHPPQLEKMSLLEAIRMLVEGFGRRAGLKTEFSIEGVSKLSSTAAEVALYRVIQEALSNVHRHARATELTVKLIGRRQMIHAVVVDNGVGIPDHVLEGVGLAGMHSRLAEVGGRLFVRRASKGSGTMILASLPPLAHLREIGDLAVAV</sequence>
<evidence type="ECO:0000256" key="2">
    <source>
        <dbReference type="ARBA" id="ARBA00022777"/>
    </source>
</evidence>
<dbReference type="InterPro" id="IPR003594">
    <property type="entry name" value="HATPase_dom"/>
</dbReference>
<dbReference type="SMART" id="SM00387">
    <property type="entry name" value="HATPase_c"/>
    <property type="match status" value="1"/>
</dbReference>
<dbReference type="Proteomes" id="UP001203058">
    <property type="component" value="Unassembled WGS sequence"/>
</dbReference>
<dbReference type="Pfam" id="PF02518">
    <property type="entry name" value="HATPase_c"/>
    <property type="match status" value="1"/>
</dbReference>
<keyword evidence="3" id="KW-0902">Two-component regulatory system</keyword>
<evidence type="ECO:0000313" key="5">
    <source>
        <dbReference type="EMBL" id="MCH8617424.1"/>
    </source>
</evidence>
<comment type="caution">
    <text evidence="5">The sequence shown here is derived from an EMBL/GenBank/DDBJ whole genome shotgun (WGS) entry which is preliminary data.</text>
</comment>
<dbReference type="Gene3D" id="3.30.565.10">
    <property type="entry name" value="Histidine kinase-like ATPase, C-terminal domain"/>
    <property type="match status" value="1"/>
</dbReference>
<feature type="domain" description="Histidine kinase/HSP90-like ATPase" evidence="4">
    <location>
        <begin position="288"/>
        <end position="380"/>
    </location>
</feature>
<dbReference type="Gene3D" id="1.20.5.1930">
    <property type="match status" value="1"/>
</dbReference>
<evidence type="ECO:0000259" key="4">
    <source>
        <dbReference type="SMART" id="SM00387"/>
    </source>
</evidence>
<dbReference type="InterPro" id="IPR011712">
    <property type="entry name" value="Sig_transdc_His_kin_sub3_dim/P"/>
</dbReference>
<keyword evidence="1" id="KW-0808">Transferase</keyword>
<organism evidence="5 6">
    <name type="scientific">Sphingomonas telluris</name>
    <dbReference type="NCBI Taxonomy" id="2907998"/>
    <lineage>
        <taxon>Bacteria</taxon>
        <taxon>Pseudomonadati</taxon>
        <taxon>Pseudomonadota</taxon>
        <taxon>Alphaproteobacteria</taxon>
        <taxon>Sphingomonadales</taxon>
        <taxon>Sphingomonadaceae</taxon>
        <taxon>Sphingomonas</taxon>
    </lineage>
</organism>